<evidence type="ECO:0000256" key="6">
    <source>
        <dbReference type="ARBA" id="ARBA00018569"/>
    </source>
</evidence>
<dbReference type="GO" id="GO:0005829">
    <property type="term" value="C:cytosol"/>
    <property type="evidence" value="ECO:0007669"/>
    <property type="project" value="TreeGrafter"/>
</dbReference>
<feature type="domain" description="NAD(P)-binding" evidence="10">
    <location>
        <begin position="8"/>
        <end position="328"/>
    </location>
</feature>
<evidence type="ECO:0000259" key="10">
    <source>
        <dbReference type="Pfam" id="PF16363"/>
    </source>
</evidence>
<keyword evidence="9" id="KW-0119">Carbohydrate metabolism</keyword>
<keyword evidence="8 9" id="KW-0413">Isomerase</keyword>
<dbReference type="EMBL" id="JACCEW010000004">
    <property type="protein sequence ID" value="NYT38013.1"/>
    <property type="molecule type" value="Genomic_DNA"/>
</dbReference>
<evidence type="ECO:0000256" key="1">
    <source>
        <dbReference type="ARBA" id="ARBA00000083"/>
    </source>
</evidence>
<dbReference type="PANTHER" id="PTHR43725">
    <property type="entry name" value="UDP-GLUCOSE 4-EPIMERASE"/>
    <property type="match status" value="1"/>
</dbReference>
<dbReference type="RefSeq" id="WP_129969959.1">
    <property type="nucleotide sequence ID" value="NZ_JACCEW010000004.1"/>
</dbReference>
<sequence length="338" mass="36892">MQNNKTVLVTGGTGYIGSHAVVELIESGYRVIVLDNLSNSRDTVIDSIFTITGVVPEFILGDIRNGALLDSVFKSHSIDAVMHFAGLKAVGESTEIPLAYYDNNVNGTIQILNAMKAAGVRSFIFSSSATVYGHPEWLPLTESHPRRATNPYGNTKLMVEGILEDLAACDNEWRIACLRYFNPVGAHGTGLIGESPAGLPNNLMPYVAQVASGRRPTLYVFGNDYDTADGTGVRDYVHVVDLAKGHVNALAYCERNAGRMLAVNLGTGVGYSVLEMIQAFEQVSGKPVPYKVVSRREGDVAACWADVALAESLLKWKAERGVRQMCEDAWRWERNFEN</sequence>
<accession>A0A853FD63</accession>
<evidence type="ECO:0000313" key="11">
    <source>
        <dbReference type="EMBL" id="NYT38013.1"/>
    </source>
</evidence>
<dbReference type="PANTHER" id="PTHR43725:SF47">
    <property type="entry name" value="UDP-GLUCOSE 4-EPIMERASE"/>
    <property type="match status" value="1"/>
</dbReference>
<dbReference type="AlphaFoldDB" id="A0A853FD63"/>
<evidence type="ECO:0000256" key="3">
    <source>
        <dbReference type="ARBA" id="ARBA00004947"/>
    </source>
</evidence>
<comment type="caution">
    <text evidence="11">The sequence shown here is derived from an EMBL/GenBank/DDBJ whole genome shotgun (WGS) entry which is preliminary data.</text>
</comment>
<evidence type="ECO:0000256" key="2">
    <source>
        <dbReference type="ARBA" id="ARBA00001911"/>
    </source>
</evidence>
<dbReference type="GO" id="GO:0006012">
    <property type="term" value="P:galactose metabolic process"/>
    <property type="evidence" value="ECO:0007669"/>
    <property type="project" value="UniProtKB-UniPathway"/>
</dbReference>
<keyword evidence="7 9" id="KW-0520">NAD</keyword>
<organism evidence="11 12">
    <name type="scientific">Allopusillimonas soli</name>
    <dbReference type="NCBI Taxonomy" id="659016"/>
    <lineage>
        <taxon>Bacteria</taxon>
        <taxon>Pseudomonadati</taxon>
        <taxon>Pseudomonadota</taxon>
        <taxon>Betaproteobacteria</taxon>
        <taxon>Burkholderiales</taxon>
        <taxon>Alcaligenaceae</taxon>
        <taxon>Allopusillimonas</taxon>
    </lineage>
</organism>
<dbReference type="Pfam" id="PF16363">
    <property type="entry name" value="GDP_Man_Dehyd"/>
    <property type="match status" value="1"/>
</dbReference>
<dbReference type="Gene3D" id="3.40.50.720">
    <property type="entry name" value="NAD(P)-binding Rossmann-like Domain"/>
    <property type="match status" value="1"/>
</dbReference>
<evidence type="ECO:0000256" key="8">
    <source>
        <dbReference type="ARBA" id="ARBA00023235"/>
    </source>
</evidence>
<gene>
    <name evidence="11" type="primary">galE</name>
    <name evidence="11" type="ORF">H0A68_14090</name>
</gene>
<comment type="catalytic activity">
    <reaction evidence="1 9">
        <text>UDP-alpha-D-glucose = UDP-alpha-D-galactose</text>
        <dbReference type="Rhea" id="RHEA:22168"/>
        <dbReference type="ChEBI" id="CHEBI:58885"/>
        <dbReference type="ChEBI" id="CHEBI:66914"/>
        <dbReference type="EC" id="5.1.3.2"/>
    </reaction>
</comment>
<reference evidence="11 12" key="1">
    <citation type="submission" date="2020-07" db="EMBL/GenBank/DDBJ databases">
        <title>Taxonomic revisions and descriptions of new bacterial species based on genomic comparisons in the high-G+C-content subgroup of the family Alcaligenaceae.</title>
        <authorList>
            <person name="Szabo A."/>
            <person name="Felfoldi T."/>
        </authorList>
    </citation>
    <scope>NUCLEOTIDE SEQUENCE [LARGE SCALE GENOMIC DNA]</scope>
    <source>
        <strain evidence="11 12">DSM 25264</strain>
    </source>
</reference>
<evidence type="ECO:0000256" key="7">
    <source>
        <dbReference type="ARBA" id="ARBA00023027"/>
    </source>
</evidence>
<dbReference type="InterPro" id="IPR016040">
    <property type="entry name" value="NAD(P)-bd_dom"/>
</dbReference>
<dbReference type="CDD" id="cd05247">
    <property type="entry name" value="UDP_G4E_1_SDR_e"/>
    <property type="match status" value="1"/>
</dbReference>
<dbReference type="Proteomes" id="UP000580517">
    <property type="component" value="Unassembled WGS sequence"/>
</dbReference>
<comment type="subunit">
    <text evidence="9">Homodimer.</text>
</comment>
<dbReference type="EC" id="5.1.3.2" evidence="5 9"/>
<keyword evidence="12" id="KW-1185">Reference proteome</keyword>
<evidence type="ECO:0000313" key="12">
    <source>
        <dbReference type="Proteomes" id="UP000580517"/>
    </source>
</evidence>
<evidence type="ECO:0000256" key="5">
    <source>
        <dbReference type="ARBA" id="ARBA00013189"/>
    </source>
</evidence>
<comment type="pathway">
    <text evidence="3 9">Carbohydrate metabolism; galactose metabolism.</text>
</comment>
<dbReference type="SUPFAM" id="SSF51735">
    <property type="entry name" value="NAD(P)-binding Rossmann-fold domains"/>
    <property type="match status" value="1"/>
</dbReference>
<dbReference type="InterPro" id="IPR036291">
    <property type="entry name" value="NAD(P)-bd_dom_sf"/>
</dbReference>
<dbReference type="NCBIfam" id="TIGR01179">
    <property type="entry name" value="galE"/>
    <property type="match status" value="1"/>
</dbReference>
<dbReference type="OrthoDB" id="9803010at2"/>
<dbReference type="NCBIfam" id="NF007956">
    <property type="entry name" value="PRK10675.1"/>
    <property type="match status" value="1"/>
</dbReference>
<dbReference type="GO" id="GO:0003978">
    <property type="term" value="F:UDP-glucose 4-epimerase activity"/>
    <property type="evidence" value="ECO:0007669"/>
    <property type="project" value="UniProtKB-UniRule"/>
</dbReference>
<proteinExistence type="inferred from homology"/>
<comment type="cofactor">
    <cofactor evidence="2 9">
        <name>NAD(+)</name>
        <dbReference type="ChEBI" id="CHEBI:57540"/>
    </cofactor>
</comment>
<protein>
    <recommendedName>
        <fullName evidence="6 9">UDP-glucose 4-epimerase</fullName>
        <ecNumber evidence="5 9">5.1.3.2</ecNumber>
    </recommendedName>
</protein>
<dbReference type="Gene3D" id="3.90.25.10">
    <property type="entry name" value="UDP-galactose 4-epimerase, domain 1"/>
    <property type="match status" value="1"/>
</dbReference>
<evidence type="ECO:0000256" key="9">
    <source>
        <dbReference type="RuleBase" id="RU366046"/>
    </source>
</evidence>
<name>A0A853FD63_9BURK</name>
<dbReference type="InterPro" id="IPR005886">
    <property type="entry name" value="UDP_G4E"/>
</dbReference>
<comment type="similarity">
    <text evidence="4 9">Belongs to the NAD(P)-dependent epimerase/dehydratase family.</text>
</comment>
<evidence type="ECO:0000256" key="4">
    <source>
        <dbReference type="ARBA" id="ARBA00007637"/>
    </source>
</evidence>
<dbReference type="UniPathway" id="UPA00214"/>